<comment type="caution">
    <text evidence="1">The sequence shown here is derived from an EMBL/GenBank/DDBJ whole genome shotgun (WGS) entry which is preliminary data.</text>
</comment>
<dbReference type="Proteomes" id="UP001281410">
    <property type="component" value="Unassembled WGS sequence"/>
</dbReference>
<name>A0AAE0B3Y7_9ROSI</name>
<sequence>MDIDGSDVPWLVLGDFNSVLGAHETTGNVSTIFCDDFCAALTVCDLVDIETKGVFHTRIGCGRRCMVLSRLDKVVCSHSFLVSWSHIACVTLPRSLSDHHPLLISCSAGVSSSPCPFRFQGMWVSHPSFLNLVRSVWSSSIAGSGSEIVVQKLKLLKKALKRWN</sequence>
<organism evidence="1 2">
    <name type="scientific">Dipteronia sinensis</name>
    <dbReference type="NCBI Taxonomy" id="43782"/>
    <lineage>
        <taxon>Eukaryota</taxon>
        <taxon>Viridiplantae</taxon>
        <taxon>Streptophyta</taxon>
        <taxon>Embryophyta</taxon>
        <taxon>Tracheophyta</taxon>
        <taxon>Spermatophyta</taxon>
        <taxon>Magnoliopsida</taxon>
        <taxon>eudicotyledons</taxon>
        <taxon>Gunneridae</taxon>
        <taxon>Pentapetalae</taxon>
        <taxon>rosids</taxon>
        <taxon>malvids</taxon>
        <taxon>Sapindales</taxon>
        <taxon>Sapindaceae</taxon>
        <taxon>Hippocastanoideae</taxon>
        <taxon>Acereae</taxon>
        <taxon>Dipteronia</taxon>
    </lineage>
</organism>
<dbReference type="Gene3D" id="3.60.10.10">
    <property type="entry name" value="Endonuclease/exonuclease/phosphatase"/>
    <property type="match status" value="1"/>
</dbReference>
<dbReference type="AlphaFoldDB" id="A0AAE0B3Y7"/>
<proteinExistence type="predicted"/>
<reference evidence="1" key="1">
    <citation type="journal article" date="2023" name="Plant J.">
        <title>Genome sequences and population genomics provide insights into the demographic history, inbreeding, and mutation load of two 'living fossil' tree species of Dipteronia.</title>
        <authorList>
            <person name="Feng Y."/>
            <person name="Comes H.P."/>
            <person name="Chen J."/>
            <person name="Zhu S."/>
            <person name="Lu R."/>
            <person name="Zhang X."/>
            <person name="Li P."/>
            <person name="Qiu J."/>
            <person name="Olsen K.M."/>
            <person name="Qiu Y."/>
        </authorList>
    </citation>
    <scope>NUCLEOTIDE SEQUENCE</scope>
    <source>
        <strain evidence="1">NBL</strain>
    </source>
</reference>
<accession>A0AAE0B3Y7</accession>
<dbReference type="InterPro" id="IPR036691">
    <property type="entry name" value="Endo/exonu/phosph_ase_sf"/>
</dbReference>
<dbReference type="SUPFAM" id="SSF56219">
    <property type="entry name" value="DNase I-like"/>
    <property type="match status" value="1"/>
</dbReference>
<dbReference type="EMBL" id="JANJYJ010000001">
    <property type="protein sequence ID" value="KAK3229336.1"/>
    <property type="molecule type" value="Genomic_DNA"/>
</dbReference>
<keyword evidence="2" id="KW-1185">Reference proteome</keyword>
<gene>
    <name evidence="1" type="ORF">Dsin_001217</name>
</gene>
<dbReference type="PANTHER" id="PTHR33710:SF64">
    <property type="entry name" value="ENDONUCLEASE_EXONUCLEASE_PHOSPHATASE DOMAIN-CONTAINING PROTEIN"/>
    <property type="match status" value="1"/>
</dbReference>
<dbReference type="PANTHER" id="PTHR33710">
    <property type="entry name" value="BNAC02G09200D PROTEIN"/>
    <property type="match status" value="1"/>
</dbReference>
<evidence type="ECO:0000313" key="2">
    <source>
        <dbReference type="Proteomes" id="UP001281410"/>
    </source>
</evidence>
<evidence type="ECO:0000313" key="1">
    <source>
        <dbReference type="EMBL" id="KAK3229336.1"/>
    </source>
</evidence>
<protein>
    <recommendedName>
        <fullName evidence="3">Endonuclease/exonuclease/phosphatase</fullName>
    </recommendedName>
</protein>
<evidence type="ECO:0008006" key="3">
    <source>
        <dbReference type="Google" id="ProtNLM"/>
    </source>
</evidence>